<sequence length="519" mass="55016">MAEMNDDERYAAIRARDARFDGMFFTCVRSTAIFCRPSCPSRTPGRDRVEFAPSAAAAVERGYRACKRCGPLAPPGEDGGGPADQLALRALALIHGGALDPGPDRSASVSGLAAALHVSERTLHRSLVARTGTGAVAHARMARARRAHELLRSTSWPIADIATAAGFGSERQLHETVSRIYGRAPSTIREHAALRRGAADPPGTGGQAGGELGGDGTDGAALVRSELAVRRPFDGEGLADWFAARALPGVEHVDGLLWQRAVRLPHGPAVLEVDLAPRAGPLPLTVRLADLRDYAAAVATTRRMLDLDADPRGIDAGLRRAMPALAPLVEARPGVRIPGTPTLAEALLWAIVGQQISTTRARALLEGATDLAGTALPTALRTEHIHRLAISPAEAGARAEEWFRGPGARRRTLTTALTDPPDPSLPAAELRTQLLAIRGIGPWTADYALLRGARAVDVAPARDVALLAVARALDLAVDFAALDDVLGAASPWRSYAVMQLWHHRGSLPADQRTLRKDRS</sequence>
<dbReference type="PROSITE" id="PS00041">
    <property type="entry name" value="HTH_ARAC_FAMILY_1"/>
    <property type="match status" value="1"/>
</dbReference>
<dbReference type="GO" id="GO:0003700">
    <property type="term" value="F:DNA-binding transcription factor activity"/>
    <property type="evidence" value="ECO:0007669"/>
    <property type="project" value="InterPro"/>
</dbReference>
<dbReference type="Proteomes" id="UP000198398">
    <property type="component" value="Chromosome"/>
</dbReference>
<reference evidence="15" key="1">
    <citation type="submission" date="2017-07" db="EMBL/GenBank/DDBJ databases">
        <title>Brachybacterium sp. VR2415.</title>
        <authorList>
            <person name="Tak E.J."/>
            <person name="Bae J.-W."/>
        </authorList>
    </citation>
    <scope>NUCLEOTIDE SEQUENCE [LARGE SCALE GENOMIC DNA]</scope>
    <source>
        <strain evidence="15">VR2415</strain>
    </source>
</reference>
<evidence type="ECO:0000256" key="9">
    <source>
        <dbReference type="ARBA" id="ARBA00023159"/>
    </source>
</evidence>
<dbReference type="SUPFAM" id="SSF57884">
    <property type="entry name" value="Ada DNA repair protein, N-terminal domain (N-Ada 10)"/>
    <property type="match status" value="1"/>
</dbReference>
<evidence type="ECO:0000256" key="2">
    <source>
        <dbReference type="ARBA" id="ARBA00022603"/>
    </source>
</evidence>
<dbReference type="Pfam" id="PF06029">
    <property type="entry name" value="AlkA_N"/>
    <property type="match status" value="1"/>
</dbReference>
<dbReference type="InterPro" id="IPR009057">
    <property type="entry name" value="Homeodomain-like_sf"/>
</dbReference>
<name>A0A220UFP5_9MICO</name>
<dbReference type="GO" id="GO:0032259">
    <property type="term" value="P:methylation"/>
    <property type="evidence" value="ECO:0007669"/>
    <property type="project" value="UniProtKB-KW"/>
</dbReference>
<dbReference type="RefSeq" id="WP_089065773.1">
    <property type="nucleotide sequence ID" value="NZ_CP022316.1"/>
</dbReference>
<keyword evidence="8" id="KW-0238">DNA-binding</keyword>
<evidence type="ECO:0000256" key="7">
    <source>
        <dbReference type="ARBA" id="ARBA00023015"/>
    </source>
</evidence>
<dbReference type="Pfam" id="PF02805">
    <property type="entry name" value="Ada_Zn_binding"/>
    <property type="match status" value="1"/>
</dbReference>
<evidence type="ECO:0000256" key="3">
    <source>
        <dbReference type="ARBA" id="ARBA00022679"/>
    </source>
</evidence>
<dbReference type="InterPro" id="IPR037046">
    <property type="entry name" value="AlkA_N_sf"/>
</dbReference>
<dbReference type="InterPro" id="IPR018062">
    <property type="entry name" value="HTH_AraC-typ_CS"/>
</dbReference>
<dbReference type="InterPro" id="IPR011257">
    <property type="entry name" value="DNA_glycosylase"/>
</dbReference>
<dbReference type="GO" id="GO:0032993">
    <property type="term" value="C:protein-DNA complex"/>
    <property type="evidence" value="ECO:0007669"/>
    <property type="project" value="TreeGrafter"/>
</dbReference>
<dbReference type="PANTHER" id="PTHR43003:SF5">
    <property type="entry name" value="DNA-3-METHYLADENINE GLYCOSYLASE"/>
    <property type="match status" value="1"/>
</dbReference>
<dbReference type="InterPro" id="IPR010316">
    <property type="entry name" value="AlkA_N"/>
</dbReference>
<dbReference type="Gene3D" id="1.10.340.30">
    <property type="entry name" value="Hypothetical protein, domain 2"/>
    <property type="match status" value="1"/>
</dbReference>
<keyword evidence="5" id="KW-0227">DNA damage</keyword>
<dbReference type="SUPFAM" id="SSF46689">
    <property type="entry name" value="Homeodomain-like"/>
    <property type="match status" value="1"/>
</dbReference>
<evidence type="ECO:0000313" key="15">
    <source>
        <dbReference type="Proteomes" id="UP000198398"/>
    </source>
</evidence>
<dbReference type="SUPFAM" id="SSF48150">
    <property type="entry name" value="DNA-glycosylase"/>
    <property type="match status" value="1"/>
</dbReference>
<evidence type="ECO:0000256" key="4">
    <source>
        <dbReference type="ARBA" id="ARBA00022723"/>
    </source>
</evidence>
<keyword evidence="2" id="KW-0489">Methyltransferase</keyword>
<dbReference type="GO" id="GO:0032131">
    <property type="term" value="F:alkylated DNA binding"/>
    <property type="evidence" value="ECO:0007669"/>
    <property type="project" value="TreeGrafter"/>
</dbReference>
<keyword evidence="9" id="KW-0010">Activator</keyword>
<dbReference type="InterPro" id="IPR023170">
    <property type="entry name" value="HhH_base_excis_C"/>
</dbReference>
<keyword evidence="11" id="KW-0234">DNA repair</keyword>
<accession>A0A220UFP5</accession>
<dbReference type="InterPro" id="IPR018060">
    <property type="entry name" value="HTH_AraC"/>
</dbReference>
<keyword evidence="4" id="KW-0479">Metal-binding</keyword>
<dbReference type="Pfam" id="PF12833">
    <property type="entry name" value="HTH_18"/>
    <property type="match status" value="1"/>
</dbReference>
<dbReference type="PROSITE" id="PS01124">
    <property type="entry name" value="HTH_ARAC_FAMILY_2"/>
    <property type="match status" value="1"/>
</dbReference>
<dbReference type="InterPro" id="IPR035451">
    <property type="entry name" value="Ada-like_dom_sf"/>
</dbReference>
<dbReference type="OrthoDB" id="9811249at2"/>
<evidence type="ECO:0000256" key="1">
    <source>
        <dbReference type="ARBA" id="ARBA00001947"/>
    </source>
</evidence>
<proteinExistence type="predicted"/>
<evidence type="ECO:0000256" key="5">
    <source>
        <dbReference type="ARBA" id="ARBA00022763"/>
    </source>
</evidence>
<keyword evidence="10" id="KW-0804">Transcription</keyword>
<evidence type="ECO:0000256" key="10">
    <source>
        <dbReference type="ARBA" id="ARBA00023163"/>
    </source>
</evidence>
<dbReference type="InterPro" id="IPR004026">
    <property type="entry name" value="Ada_DNA_repair_Zn-bd"/>
</dbReference>
<dbReference type="GO" id="GO:0008168">
    <property type="term" value="F:methyltransferase activity"/>
    <property type="evidence" value="ECO:0007669"/>
    <property type="project" value="UniProtKB-KW"/>
</dbReference>
<dbReference type="GO" id="GO:0006285">
    <property type="term" value="P:base-excision repair, AP site formation"/>
    <property type="evidence" value="ECO:0007669"/>
    <property type="project" value="TreeGrafter"/>
</dbReference>
<evidence type="ECO:0000256" key="11">
    <source>
        <dbReference type="ARBA" id="ARBA00023204"/>
    </source>
</evidence>
<keyword evidence="7" id="KW-0805">Transcription regulation</keyword>
<keyword evidence="6" id="KW-0862">Zinc</keyword>
<dbReference type="SMART" id="SM00342">
    <property type="entry name" value="HTH_ARAC"/>
    <property type="match status" value="1"/>
</dbReference>
<dbReference type="AlphaFoldDB" id="A0A220UFP5"/>
<keyword evidence="3" id="KW-0808">Transferase</keyword>
<dbReference type="Gene3D" id="1.10.1670.10">
    <property type="entry name" value="Helix-hairpin-Helix base-excision DNA repair enzymes (C-terminal)"/>
    <property type="match status" value="1"/>
</dbReference>
<evidence type="ECO:0000256" key="12">
    <source>
        <dbReference type="SAM" id="MobiDB-lite"/>
    </source>
</evidence>
<feature type="domain" description="HTH araC/xylS-type" evidence="13">
    <location>
        <begin position="88"/>
        <end position="191"/>
    </location>
</feature>
<dbReference type="GO" id="GO:0008270">
    <property type="term" value="F:zinc ion binding"/>
    <property type="evidence" value="ECO:0007669"/>
    <property type="project" value="InterPro"/>
</dbReference>
<dbReference type="GO" id="GO:0008725">
    <property type="term" value="F:DNA-3-methyladenine glycosylase activity"/>
    <property type="evidence" value="ECO:0007669"/>
    <property type="project" value="TreeGrafter"/>
</dbReference>
<dbReference type="InterPro" id="IPR051912">
    <property type="entry name" value="Alkylbase_DNA_Glycosylase/TA"/>
</dbReference>
<feature type="region of interest" description="Disordered" evidence="12">
    <location>
        <begin position="196"/>
        <end position="217"/>
    </location>
</feature>
<organism evidence="14 15">
    <name type="scientific">Brachybacterium avium</name>
    <dbReference type="NCBI Taxonomy" id="2017485"/>
    <lineage>
        <taxon>Bacteria</taxon>
        <taxon>Bacillati</taxon>
        <taxon>Actinomycetota</taxon>
        <taxon>Actinomycetes</taxon>
        <taxon>Micrococcales</taxon>
        <taxon>Dermabacteraceae</taxon>
        <taxon>Brachybacterium</taxon>
    </lineage>
</organism>
<dbReference type="GO" id="GO:0005737">
    <property type="term" value="C:cytoplasm"/>
    <property type="evidence" value="ECO:0007669"/>
    <property type="project" value="TreeGrafter"/>
</dbReference>
<dbReference type="GO" id="GO:0043916">
    <property type="term" value="F:DNA-7-methylguanine glycosylase activity"/>
    <property type="evidence" value="ECO:0007669"/>
    <property type="project" value="TreeGrafter"/>
</dbReference>
<dbReference type="EMBL" id="CP022316">
    <property type="protein sequence ID" value="ASK66533.1"/>
    <property type="molecule type" value="Genomic_DNA"/>
</dbReference>
<dbReference type="KEGG" id="brv:CFK39_12760"/>
<dbReference type="Gene3D" id="1.10.10.60">
    <property type="entry name" value="Homeodomain-like"/>
    <property type="match status" value="1"/>
</dbReference>
<dbReference type="Gene3D" id="3.40.10.10">
    <property type="entry name" value="DNA Methylphosphotriester Repair Domain"/>
    <property type="match status" value="1"/>
</dbReference>
<evidence type="ECO:0000256" key="6">
    <source>
        <dbReference type="ARBA" id="ARBA00022833"/>
    </source>
</evidence>
<dbReference type="SMART" id="SM01009">
    <property type="entry name" value="AlkA_N"/>
    <property type="match status" value="1"/>
</dbReference>
<dbReference type="PANTHER" id="PTHR43003">
    <property type="entry name" value="DNA-3-METHYLADENINE GLYCOSYLASE"/>
    <property type="match status" value="1"/>
</dbReference>
<protein>
    <submittedName>
        <fullName evidence="14">Adenosine deaminase</fullName>
    </submittedName>
</protein>
<dbReference type="Gene3D" id="3.30.310.20">
    <property type="entry name" value="DNA-3-methyladenine glycosylase AlkA, N-terminal domain"/>
    <property type="match status" value="1"/>
</dbReference>
<dbReference type="SUPFAM" id="SSF55945">
    <property type="entry name" value="TATA-box binding protein-like"/>
    <property type="match status" value="1"/>
</dbReference>
<dbReference type="GO" id="GO:0006307">
    <property type="term" value="P:DNA alkylation repair"/>
    <property type="evidence" value="ECO:0007669"/>
    <property type="project" value="TreeGrafter"/>
</dbReference>
<evidence type="ECO:0000259" key="13">
    <source>
        <dbReference type="PROSITE" id="PS01124"/>
    </source>
</evidence>
<dbReference type="GO" id="GO:0043565">
    <property type="term" value="F:sequence-specific DNA binding"/>
    <property type="evidence" value="ECO:0007669"/>
    <property type="project" value="InterPro"/>
</dbReference>
<evidence type="ECO:0000256" key="8">
    <source>
        <dbReference type="ARBA" id="ARBA00023125"/>
    </source>
</evidence>
<evidence type="ECO:0000313" key="14">
    <source>
        <dbReference type="EMBL" id="ASK66533.1"/>
    </source>
</evidence>
<keyword evidence="15" id="KW-1185">Reference proteome</keyword>
<feature type="compositionally biased region" description="Gly residues" evidence="12">
    <location>
        <begin position="203"/>
        <end position="217"/>
    </location>
</feature>
<gene>
    <name evidence="14" type="ORF">CFK39_12760</name>
</gene>
<comment type="cofactor">
    <cofactor evidence="1">
        <name>Zn(2+)</name>
        <dbReference type="ChEBI" id="CHEBI:29105"/>
    </cofactor>
</comment>